<keyword evidence="8" id="KW-0067">ATP-binding</keyword>
<dbReference type="GO" id="GO:0005737">
    <property type="term" value="C:cytoplasm"/>
    <property type="evidence" value="ECO:0007669"/>
    <property type="project" value="UniProtKB-SubCell"/>
</dbReference>
<dbReference type="GO" id="GO:0002949">
    <property type="term" value="P:tRNA threonylcarbamoyladenosine modification"/>
    <property type="evidence" value="ECO:0007669"/>
    <property type="project" value="InterPro"/>
</dbReference>
<evidence type="ECO:0000256" key="10">
    <source>
        <dbReference type="ARBA" id="ARBA00032441"/>
    </source>
</evidence>
<dbReference type="RefSeq" id="WP_160842911.1">
    <property type="nucleotide sequence ID" value="NZ_WVHT01000001.1"/>
</dbReference>
<evidence type="ECO:0000256" key="5">
    <source>
        <dbReference type="ARBA" id="ARBA00022694"/>
    </source>
</evidence>
<keyword evidence="11" id="KW-0808">Transferase</keyword>
<evidence type="ECO:0000256" key="4">
    <source>
        <dbReference type="ARBA" id="ARBA00022490"/>
    </source>
</evidence>
<keyword evidence="12" id="KW-1185">Reference proteome</keyword>
<keyword evidence="7" id="KW-0547">Nucleotide-binding</keyword>
<gene>
    <name evidence="11" type="primary">tsaE</name>
    <name evidence="11" type="ORF">GS399_02070</name>
</gene>
<dbReference type="AlphaFoldDB" id="A0A7K1Y5R3"/>
<evidence type="ECO:0000256" key="6">
    <source>
        <dbReference type="ARBA" id="ARBA00022723"/>
    </source>
</evidence>
<keyword evidence="9" id="KW-0460">Magnesium</keyword>
<dbReference type="GO" id="GO:0016740">
    <property type="term" value="F:transferase activity"/>
    <property type="evidence" value="ECO:0007669"/>
    <property type="project" value="UniProtKB-KW"/>
</dbReference>
<keyword evidence="5" id="KW-0819">tRNA processing</keyword>
<evidence type="ECO:0000313" key="12">
    <source>
        <dbReference type="Proteomes" id="UP000466586"/>
    </source>
</evidence>
<organism evidence="11 12">
    <name type="scientific">Hufsiella arboris</name>
    <dbReference type="NCBI Taxonomy" id="2695275"/>
    <lineage>
        <taxon>Bacteria</taxon>
        <taxon>Pseudomonadati</taxon>
        <taxon>Bacteroidota</taxon>
        <taxon>Sphingobacteriia</taxon>
        <taxon>Sphingobacteriales</taxon>
        <taxon>Sphingobacteriaceae</taxon>
        <taxon>Hufsiella</taxon>
    </lineage>
</organism>
<dbReference type="GO" id="GO:0046872">
    <property type="term" value="F:metal ion binding"/>
    <property type="evidence" value="ECO:0007669"/>
    <property type="project" value="UniProtKB-KW"/>
</dbReference>
<dbReference type="Gene3D" id="3.40.50.300">
    <property type="entry name" value="P-loop containing nucleotide triphosphate hydrolases"/>
    <property type="match status" value="1"/>
</dbReference>
<dbReference type="SUPFAM" id="SSF52540">
    <property type="entry name" value="P-loop containing nucleoside triphosphate hydrolases"/>
    <property type="match status" value="1"/>
</dbReference>
<evidence type="ECO:0000256" key="7">
    <source>
        <dbReference type="ARBA" id="ARBA00022741"/>
    </source>
</evidence>
<evidence type="ECO:0000256" key="1">
    <source>
        <dbReference type="ARBA" id="ARBA00004496"/>
    </source>
</evidence>
<evidence type="ECO:0000256" key="8">
    <source>
        <dbReference type="ARBA" id="ARBA00022840"/>
    </source>
</evidence>
<dbReference type="Pfam" id="PF02367">
    <property type="entry name" value="TsaE"/>
    <property type="match status" value="1"/>
</dbReference>
<dbReference type="NCBIfam" id="TIGR00150">
    <property type="entry name" value="T6A_YjeE"/>
    <property type="match status" value="1"/>
</dbReference>
<sequence>MNTEFLAPAPEDLPVAAASLLNKFPSERVFLFYGDMGAGKTTFIKALCQSLGVQASVSSPTFSIVNEYPSEAGPVYHFDFYRIKTQEEALDIGIEEYFYSSHYCFVEWPEKIPDLIPAGAVKVTITIQPDSSRLIKADEV</sequence>
<dbReference type="InterPro" id="IPR027417">
    <property type="entry name" value="P-loop_NTPase"/>
</dbReference>
<evidence type="ECO:0000256" key="3">
    <source>
        <dbReference type="ARBA" id="ARBA00019010"/>
    </source>
</evidence>
<evidence type="ECO:0000256" key="2">
    <source>
        <dbReference type="ARBA" id="ARBA00007599"/>
    </source>
</evidence>
<protein>
    <recommendedName>
        <fullName evidence="3">tRNA threonylcarbamoyladenosine biosynthesis protein TsaE</fullName>
    </recommendedName>
    <alternativeName>
        <fullName evidence="10">t(6)A37 threonylcarbamoyladenosine biosynthesis protein TsaE</fullName>
    </alternativeName>
</protein>
<evidence type="ECO:0000256" key="9">
    <source>
        <dbReference type="ARBA" id="ARBA00022842"/>
    </source>
</evidence>
<keyword evidence="4" id="KW-0963">Cytoplasm</keyword>
<dbReference type="PANTHER" id="PTHR33540">
    <property type="entry name" value="TRNA THREONYLCARBAMOYLADENOSINE BIOSYNTHESIS PROTEIN TSAE"/>
    <property type="match status" value="1"/>
</dbReference>
<dbReference type="InterPro" id="IPR003442">
    <property type="entry name" value="T6A_TsaE"/>
</dbReference>
<dbReference type="EMBL" id="WVHT01000001">
    <property type="protein sequence ID" value="MXV49741.1"/>
    <property type="molecule type" value="Genomic_DNA"/>
</dbReference>
<comment type="similarity">
    <text evidence="2">Belongs to the TsaE family.</text>
</comment>
<proteinExistence type="inferred from homology"/>
<reference evidence="11 12" key="1">
    <citation type="submission" date="2019-11" db="EMBL/GenBank/DDBJ databases">
        <title>Pedobacter sp. HMF7647 Genome sequencing and assembly.</title>
        <authorList>
            <person name="Kang H."/>
            <person name="Kim H."/>
            <person name="Joh K."/>
        </authorList>
    </citation>
    <scope>NUCLEOTIDE SEQUENCE [LARGE SCALE GENOMIC DNA]</scope>
    <source>
        <strain evidence="11 12">HMF7647</strain>
    </source>
</reference>
<dbReference type="PANTHER" id="PTHR33540:SF2">
    <property type="entry name" value="TRNA THREONYLCARBAMOYLADENOSINE BIOSYNTHESIS PROTEIN TSAE"/>
    <property type="match status" value="1"/>
</dbReference>
<keyword evidence="6" id="KW-0479">Metal-binding</keyword>
<evidence type="ECO:0000313" key="11">
    <source>
        <dbReference type="EMBL" id="MXV49741.1"/>
    </source>
</evidence>
<accession>A0A7K1Y5R3</accession>
<dbReference type="GO" id="GO:0005524">
    <property type="term" value="F:ATP binding"/>
    <property type="evidence" value="ECO:0007669"/>
    <property type="project" value="UniProtKB-KW"/>
</dbReference>
<comment type="subcellular location">
    <subcellularLocation>
        <location evidence="1">Cytoplasm</location>
    </subcellularLocation>
</comment>
<dbReference type="Proteomes" id="UP000466586">
    <property type="component" value="Unassembled WGS sequence"/>
</dbReference>
<name>A0A7K1Y5R3_9SPHI</name>
<comment type="caution">
    <text evidence="11">The sequence shown here is derived from an EMBL/GenBank/DDBJ whole genome shotgun (WGS) entry which is preliminary data.</text>
</comment>